<dbReference type="InterPro" id="IPR013785">
    <property type="entry name" value="Aldolase_TIM"/>
</dbReference>
<evidence type="ECO:0000313" key="1">
    <source>
        <dbReference type="EMBL" id="EXJ77293.1"/>
    </source>
</evidence>
<name>W9XAM1_9EURO</name>
<comment type="caution">
    <text evidence="1">The sequence shown here is derived from an EMBL/GenBank/DDBJ whole genome shotgun (WGS) entry which is preliminary data.</text>
</comment>
<dbReference type="SUPFAM" id="SSF51395">
    <property type="entry name" value="FMN-linked oxidoreductases"/>
    <property type="match status" value="1"/>
</dbReference>
<dbReference type="OrthoDB" id="276546at2759"/>
<evidence type="ECO:0008006" key="3">
    <source>
        <dbReference type="Google" id="ProtNLM"/>
    </source>
</evidence>
<dbReference type="PANTHER" id="PTHR22893:SF91">
    <property type="entry name" value="NADPH DEHYDROGENASE 2-RELATED"/>
    <property type="match status" value="1"/>
</dbReference>
<keyword evidence="2" id="KW-1185">Reference proteome</keyword>
<sequence>MDCFYHIGHILNTVARACGDDFIRAKVVSNERRDGYGGSVANRSHLVDTVMKALVDVVGPVRVGLRLSLWRRFQRITMQDLIPAFSDFITKASLLGWRTSTWSNHASRALKATTTTENKNIVIMFGRHFIANPDLVYKIKAGVALSAYRRPTFYVKKSPLGFVDYHSARSTWATSPFPPLLLHERTSHKWDY</sequence>
<dbReference type="RefSeq" id="XP_007738731.1">
    <property type="nucleotide sequence ID" value="XM_007740541.1"/>
</dbReference>
<dbReference type="Gene3D" id="3.20.20.70">
    <property type="entry name" value="Aldolase class I"/>
    <property type="match status" value="1"/>
</dbReference>
<evidence type="ECO:0000313" key="2">
    <source>
        <dbReference type="Proteomes" id="UP000019478"/>
    </source>
</evidence>
<dbReference type="GeneID" id="19174531"/>
<dbReference type="PANTHER" id="PTHR22893">
    <property type="entry name" value="NADH OXIDOREDUCTASE-RELATED"/>
    <property type="match status" value="1"/>
</dbReference>
<dbReference type="GO" id="GO:0010181">
    <property type="term" value="F:FMN binding"/>
    <property type="evidence" value="ECO:0007669"/>
    <property type="project" value="InterPro"/>
</dbReference>
<gene>
    <name evidence="1" type="ORF">A1O3_10451</name>
</gene>
<dbReference type="HOGENOM" id="CLU_1414990_0_0_1"/>
<dbReference type="STRING" id="1182542.W9XAM1"/>
<dbReference type="eggNOG" id="KOG0134">
    <property type="taxonomic scope" value="Eukaryota"/>
</dbReference>
<dbReference type="InterPro" id="IPR045247">
    <property type="entry name" value="Oye-like"/>
</dbReference>
<reference evidence="1 2" key="1">
    <citation type="submission" date="2013-03" db="EMBL/GenBank/DDBJ databases">
        <title>The Genome Sequence of Capronia epimyces CBS 606.96.</title>
        <authorList>
            <consortium name="The Broad Institute Genomics Platform"/>
            <person name="Cuomo C."/>
            <person name="de Hoog S."/>
            <person name="Gorbushina A."/>
            <person name="Walker B."/>
            <person name="Young S.K."/>
            <person name="Zeng Q."/>
            <person name="Gargeya S."/>
            <person name="Fitzgerald M."/>
            <person name="Haas B."/>
            <person name="Abouelleil A."/>
            <person name="Allen A.W."/>
            <person name="Alvarado L."/>
            <person name="Arachchi H.M."/>
            <person name="Berlin A.M."/>
            <person name="Chapman S.B."/>
            <person name="Gainer-Dewar J."/>
            <person name="Goldberg J."/>
            <person name="Griggs A."/>
            <person name="Gujja S."/>
            <person name="Hansen M."/>
            <person name="Howarth C."/>
            <person name="Imamovic A."/>
            <person name="Ireland A."/>
            <person name="Larimer J."/>
            <person name="McCowan C."/>
            <person name="Murphy C."/>
            <person name="Pearson M."/>
            <person name="Poon T.W."/>
            <person name="Priest M."/>
            <person name="Roberts A."/>
            <person name="Saif S."/>
            <person name="Shea T."/>
            <person name="Sisk P."/>
            <person name="Sykes S."/>
            <person name="Wortman J."/>
            <person name="Nusbaum C."/>
            <person name="Birren B."/>
        </authorList>
    </citation>
    <scope>NUCLEOTIDE SEQUENCE [LARGE SCALE GENOMIC DNA]</scope>
    <source>
        <strain evidence="1 2">CBS 606.96</strain>
    </source>
</reference>
<proteinExistence type="predicted"/>
<dbReference type="GO" id="GO:0003959">
    <property type="term" value="F:NADPH dehydrogenase activity"/>
    <property type="evidence" value="ECO:0007669"/>
    <property type="project" value="TreeGrafter"/>
</dbReference>
<dbReference type="Proteomes" id="UP000019478">
    <property type="component" value="Unassembled WGS sequence"/>
</dbReference>
<accession>W9XAM1</accession>
<protein>
    <recommendedName>
        <fullName evidence="3">NADH:flavin oxidoreductase/NADH oxidase N-terminal domain-containing protein</fullName>
    </recommendedName>
</protein>
<dbReference type="AlphaFoldDB" id="W9XAM1"/>
<dbReference type="EMBL" id="AMGY01000011">
    <property type="protein sequence ID" value="EXJ77293.1"/>
    <property type="molecule type" value="Genomic_DNA"/>
</dbReference>
<organism evidence="1 2">
    <name type="scientific">Capronia epimyces CBS 606.96</name>
    <dbReference type="NCBI Taxonomy" id="1182542"/>
    <lineage>
        <taxon>Eukaryota</taxon>
        <taxon>Fungi</taxon>
        <taxon>Dikarya</taxon>
        <taxon>Ascomycota</taxon>
        <taxon>Pezizomycotina</taxon>
        <taxon>Eurotiomycetes</taxon>
        <taxon>Chaetothyriomycetidae</taxon>
        <taxon>Chaetothyriales</taxon>
        <taxon>Herpotrichiellaceae</taxon>
        <taxon>Capronia</taxon>
    </lineage>
</organism>